<feature type="region of interest" description="Disordered" evidence="1">
    <location>
        <begin position="1"/>
        <end position="29"/>
    </location>
</feature>
<proteinExistence type="predicted"/>
<name>A0ABW3ZFF9_9RHOB</name>
<evidence type="ECO:0000313" key="2">
    <source>
        <dbReference type="EMBL" id="MFD1341447.1"/>
    </source>
</evidence>
<gene>
    <name evidence="2" type="ORF">ACFQ4E_03360</name>
</gene>
<protein>
    <submittedName>
        <fullName evidence="2">Uncharacterized protein</fullName>
    </submittedName>
</protein>
<accession>A0ABW3ZFF9</accession>
<feature type="compositionally biased region" description="Low complexity" evidence="1">
    <location>
        <begin position="1"/>
        <end position="14"/>
    </location>
</feature>
<comment type="caution">
    <text evidence="2">The sequence shown here is derived from an EMBL/GenBank/DDBJ whole genome shotgun (WGS) entry which is preliminary data.</text>
</comment>
<evidence type="ECO:0000256" key="1">
    <source>
        <dbReference type="SAM" id="MobiDB-lite"/>
    </source>
</evidence>
<keyword evidence="3" id="KW-1185">Reference proteome</keyword>
<dbReference type="RefSeq" id="WP_386801505.1">
    <property type="nucleotide sequence ID" value="NZ_JBHTMU010000004.1"/>
</dbReference>
<dbReference type="EMBL" id="JBHTMU010000004">
    <property type="protein sequence ID" value="MFD1341447.1"/>
    <property type="molecule type" value="Genomic_DNA"/>
</dbReference>
<dbReference type="Proteomes" id="UP001597135">
    <property type="component" value="Unassembled WGS sequence"/>
</dbReference>
<sequence>MTDISKITAAAPAETKAEAPRPVSEWENNNVSGQACTCKRVHEKHVEEVKALRQRQEAYEASLPKEPLEALRAISAKMVVFEDQDDSSEAIRAALTLINELATHRIDLDYPDMHQALYWLTSEALTGFKEIERSNREAYKIARQFSPSHEPFRA</sequence>
<evidence type="ECO:0000313" key="3">
    <source>
        <dbReference type="Proteomes" id="UP001597135"/>
    </source>
</evidence>
<organism evidence="2 3">
    <name type="scientific">Litorisediminicola beolgyonensis</name>
    <dbReference type="NCBI Taxonomy" id="1173614"/>
    <lineage>
        <taxon>Bacteria</taxon>
        <taxon>Pseudomonadati</taxon>
        <taxon>Pseudomonadota</taxon>
        <taxon>Alphaproteobacteria</taxon>
        <taxon>Rhodobacterales</taxon>
        <taxon>Paracoccaceae</taxon>
        <taxon>Litorisediminicola</taxon>
    </lineage>
</organism>
<reference evidence="3" key="1">
    <citation type="journal article" date="2019" name="Int. J. Syst. Evol. Microbiol.">
        <title>The Global Catalogue of Microorganisms (GCM) 10K type strain sequencing project: providing services to taxonomists for standard genome sequencing and annotation.</title>
        <authorList>
            <consortium name="The Broad Institute Genomics Platform"/>
            <consortium name="The Broad Institute Genome Sequencing Center for Infectious Disease"/>
            <person name="Wu L."/>
            <person name="Ma J."/>
        </authorList>
    </citation>
    <scope>NUCLEOTIDE SEQUENCE [LARGE SCALE GENOMIC DNA]</scope>
    <source>
        <strain evidence="3">CCUG 62953</strain>
    </source>
</reference>